<proteinExistence type="predicted"/>
<sequence length="59" mass="6890">MSEDDERQQSLPSDLEFVIMSPRLNFCLWRSSQFQDIIFWILVAASNSQSAFSWISSED</sequence>
<organism evidence="1 2">
    <name type="scientific">Gossypium arboreum</name>
    <name type="common">Tree cotton</name>
    <name type="synonym">Gossypium nanking</name>
    <dbReference type="NCBI Taxonomy" id="29729"/>
    <lineage>
        <taxon>Eukaryota</taxon>
        <taxon>Viridiplantae</taxon>
        <taxon>Streptophyta</taxon>
        <taxon>Embryophyta</taxon>
        <taxon>Tracheophyta</taxon>
        <taxon>Spermatophyta</taxon>
        <taxon>Magnoliopsida</taxon>
        <taxon>eudicotyledons</taxon>
        <taxon>Gunneridae</taxon>
        <taxon>Pentapetalae</taxon>
        <taxon>rosids</taxon>
        <taxon>malvids</taxon>
        <taxon>Malvales</taxon>
        <taxon>Malvaceae</taxon>
        <taxon>Malvoideae</taxon>
        <taxon>Gossypium</taxon>
    </lineage>
</organism>
<evidence type="ECO:0000313" key="1">
    <source>
        <dbReference type="EMBL" id="KHG13486.1"/>
    </source>
</evidence>
<accession>A0A0B0NQX6</accession>
<dbReference type="Proteomes" id="UP000032142">
    <property type="component" value="Unassembled WGS sequence"/>
</dbReference>
<gene>
    <name evidence="1" type="ORF">F383_17608</name>
</gene>
<keyword evidence="2" id="KW-1185">Reference proteome</keyword>
<evidence type="ECO:0000313" key="2">
    <source>
        <dbReference type="Proteomes" id="UP000032142"/>
    </source>
</evidence>
<dbReference type="EMBL" id="KN399724">
    <property type="protein sequence ID" value="KHG13486.1"/>
    <property type="molecule type" value="Genomic_DNA"/>
</dbReference>
<name>A0A0B0NQX6_GOSAR</name>
<protein>
    <submittedName>
        <fullName evidence="1">Uncharacterized protein</fullName>
    </submittedName>
</protein>
<reference evidence="2" key="1">
    <citation type="submission" date="2014-09" db="EMBL/GenBank/DDBJ databases">
        <authorList>
            <person name="Mudge J."/>
            <person name="Ramaraj T."/>
            <person name="Lindquist I.E."/>
            <person name="Bharti A.K."/>
            <person name="Sundararajan A."/>
            <person name="Cameron C.T."/>
            <person name="Woodward J.E."/>
            <person name="May G.D."/>
            <person name="Brubaker C."/>
            <person name="Broadhvest J."/>
            <person name="Wilkins T.A."/>
        </authorList>
    </citation>
    <scope>NUCLEOTIDE SEQUENCE</scope>
    <source>
        <strain evidence="2">cv. AKA8401</strain>
    </source>
</reference>
<dbReference type="AlphaFoldDB" id="A0A0B0NQX6"/>